<sequence length="457" mass="52037">MAYSKYKWALSIRVLILFFLLLSLAFAVSKLNFNTNLSTAIIITLPIASISIFSFLNLYRFIMKRFAEIDDFFESVKYRDFSRWFTEDSGPQDIRALHKGFNEVNKTIKTINHEKEGQHLYLQKILELIDTGIIAYNIETAEVLWVNDAFKKILSVPSLKTTHFIKDRKPDLYKIIFENNHAKGDDLTINIDNEKVKILISTSIFLIENSTYKLIVLQNIEDTLNRNESEAWRKLLSVMTHEIMNSIAPISSLAETLQSKVQLSVEAPEEHPLEVNDLEVGIESIKKRSEGLLKFAKTYRSLNKITNLNLSTVLVKDLFENIKTLMAPSLDHKNIALNFDIEQSDLDIEMDTYLIEQVLINLILNSVEACKEIEHPKINLLAQKNIEGSAIIKVTDNGKGIPNEIINNVFIPFFSTKKNGSGIGLSLCKEIMLLHKGKIQIKSLDNVGTSISLVFLI</sequence>
<dbReference type="PRINTS" id="PR00344">
    <property type="entry name" value="BCTRLSENSOR"/>
</dbReference>
<keyword evidence="8" id="KW-0812">Transmembrane</keyword>
<dbReference type="Gene3D" id="3.30.565.10">
    <property type="entry name" value="Histidine kinase-like ATPase, C-terminal domain"/>
    <property type="match status" value="1"/>
</dbReference>
<dbReference type="GO" id="GO:0016301">
    <property type="term" value="F:kinase activity"/>
    <property type="evidence" value="ECO:0007669"/>
    <property type="project" value="UniProtKB-KW"/>
</dbReference>
<evidence type="ECO:0000256" key="7">
    <source>
        <dbReference type="ARBA" id="ARBA00023012"/>
    </source>
</evidence>
<name>A0ABT8WKS6_9FLAO</name>
<dbReference type="CDD" id="cd00075">
    <property type="entry name" value="HATPase"/>
    <property type="match status" value="1"/>
</dbReference>
<keyword evidence="11" id="KW-1185">Reference proteome</keyword>
<feature type="domain" description="Histidine kinase" evidence="9">
    <location>
        <begin position="238"/>
        <end position="457"/>
    </location>
</feature>
<keyword evidence="7" id="KW-0902">Two-component regulatory system</keyword>
<evidence type="ECO:0000256" key="3">
    <source>
        <dbReference type="ARBA" id="ARBA00022679"/>
    </source>
</evidence>
<evidence type="ECO:0000259" key="9">
    <source>
        <dbReference type="PROSITE" id="PS50109"/>
    </source>
</evidence>
<keyword evidence="8" id="KW-1133">Transmembrane helix</keyword>
<dbReference type="InterPro" id="IPR003594">
    <property type="entry name" value="HATPase_dom"/>
</dbReference>
<evidence type="ECO:0000256" key="6">
    <source>
        <dbReference type="ARBA" id="ARBA00022840"/>
    </source>
</evidence>
<accession>A0ABT8WKS6</accession>
<keyword evidence="5 10" id="KW-0418">Kinase</keyword>
<keyword evidence="4" id="KW-0547">Nucleotide-binding</keyword>
<dbReference type="InterPro" id="IPR036890">
    <property type="entry name" value="HATPase_C_sf"/>
</dbReference>
<dbReference type="Pfam" id="PF02518">
    <property type="entry name" value="HATPase_c"/>
    <property type="match status" value="1"/>
</dbReference>
<gene>
    <name evidence="10" type="ORF">Q4Q40_06120</name>
</gene>
<protein>
    <recommendedName>
        <fullName evidence="2">histidine kinase</fullName>
        <ecNumber evidence="2">2.7.13.3</ecNumber>
    </recommendedName>
</protein>
<dbReference type="SMART" id="SM00387">
    <property type="entry name" value="HATPase_c"/>
    <property type="match status" value="1"/>
</dbReference>
<reference evidence="10" key="1">
    <citation type="submission" date="2023-07" db="EMBL/GenBank/DDBJ databases">
        <title>Two novel species in the genus Flavivirga.</title>
        <authorList>
            <person name="Kwon K."/>
        </authorList>
    </citation>
    <scope>NUCLEOTIDE SEQUENCE</scope>
    <source>
        <strain evidence="10">KACC 14158</strain>
    </source>
</reference>
<comment type="catalytic activity">
    <reaction evidence="1">
        <text>ATP + protein L-histidine = ADP + protein N-phospho-L-histidine.</text>
        <dbReference type="EC" id="2.7.13.3"/>
    </reaction>
</comment>
<evidence type="ECO:0000256" key="4">
    <source>
        <dbReference type="ARBA" id="ARBA00022741"/>
    </source>
</evidence>
<keyword evidence="3" id="KW-0808">Transferase</keyword>
<evidence type="ECO:0000256" key="5">
    <source>
        <dbReference type="ARBA" id="ARBA00022777"/>
    </source>
</evidence>
<dbReference type="PROSITE" id="PS50109">
    <property type="entry name" value="HIS_KIN"/>
    <property type="match status" value="1"/>
</dbReference>
<feature type="transmembrane region" description="Helical" evidence="8">
    <location>
        <begin position="37"/>
        <end position="59"/>
    </location>
</feature>
<proteinExistence type="predicted"/>
<evidence type="ECO:0000256" key="1">
    <source>
        <dbReference type="ARBA" id="ARBA00000085"/>
    </source>
</evidence>
<dbReference type="Proteomes" id="UP001176806">
    <property type="component" value="Unassembled WGS sequence"/>
</dbReference>
<dbReference type="EMBL" id="JAUOEL010000002">
    <property type="protein sequence ID" value="MDO5973754.1"/>
    <property type="molecule type" value="Genomic_DNA"/>
</dbReference>
<comment type="caution">
    <text evidence="10">The sequence shown here is derived from an EMBL/GenBank/DDBJ whole genome shotgun (WGS) entry which is preliminary data.</text>
</comment>
<dbReference type="PANTHER" id="PTHR43065:SF46">
    <property type="entry name" value="C4-DICARBOXYLATE TRANSPORT SENSOR PROTEIN DCTB"/>
    <property type="match status" value="1"/>
</dbReference>
<dbReference type="SUPFAM" id="SSF55874">
    <property type="entry name" value="ATPase domain of HSP90 chaperone/DNA topoisomerase II/histidine kinase"/>
    <property type="match status" value="1"/>
</dbReference>
<dbReference type="InterPro" id="IPR004358">
    <property type="entry name" value="Sig_transdc_His_kin-like_C"/>
</dbReference>
<evidence type="ECO:0000313" key="10">
    <source>
        <dbReference type="EMBL" id="MDO5973754.1"/>
    </source>
</evidence>
<dbReference type="EC" id="2.7.13.3" evidence="2"/>
<organism evidence="10 11">
    <name type="scientific">Flavivirga jejuensis</name>
    <dbReference type="NCBI Taxonomy" id="870487"/>
    <lineage>
        <taxon>Bacteria</taxon>
        <taxon>Pseudomonadati</taxon>
        <taxon>Bacteroidota</taxon>
        <taxon>Flavobacteriia</taxon>
        <taxon>Flavobacteriales</taxon>
        <taxon>Flavobacteriaceae</taxon>
        <taxon>Flavivirga</taxon>
    </lineage>
</organism>
<evidence type="ECO:0000256" key="2">
    <source>
        <dbReference type="ARBA" id="ARBA00012438"/>
    </source>
</evidence>
<keyword evidence="6" id="KW-0067">ATP-binding</keyword>
<evidence type="ECO:0000256" key="8">
    <source>
        <dbReference type="SAM" id="Phobius"/>
    </source>
</evidence>
<evidence type="ECO:0000313" key="11">
    <source>
        <dbReference type="Proteomes" id="UP001176806"/>
    </source>
</evidence>
<keyword evidence="8" id="KW-0472">Membrane</keyword>
<dbReference type="PANTHER" id="PTHR43065">
    <property type="entry name" value="SENSOR HISTIDINE KINASE"/>
    <property type="match status" value="1"/>
</dbReference>
<dbReference type="InterPro" id="IPR005467">
    <property type="entry name" value="His_kinase_dom"/>
</dbReference>